<comment type="caution">
    <text evidence="3">The sequence shown here is derived from an EMBL/GenBank/DDBJ whole genome shotgun (WGS) entry which is preliminary data.</text>
</comment>
<feature type="signal peptide" evidence="1">
    <location>
        <begin position="1"/>
        <end position="26"/>
    </location>
</feature>
<feature type="domain" description="Partial AB-hydrolase lipase" evidence="2">
    <location>
        <begin position="39"/>
        <end position="96"/>
    </location>
</feature>
<dbReference type="Pfam" id="PF04083">
    <property type="entry name" value="Abhydro_lipase"/>
    <property type="match status" value="1"/>
</dbReference>
<dbReference type="SUPFAM" id="SSF53474">
    <property type="entry name" value="alpha/beta-Hydrolases"/>
    <property type="match status" value="1"/>
</dbReference>
<protein>
    <submittedName>
        <fullName evidence="3">SPBC14C8.15</fullName>
    </submittedName>
</protein>
<dbReference type="Proteomes" id="UP000825002">
    <property type="component" value="Unassembled WGS sequence"/>
</dbReference>
<evidence type="ECO:0000313" key="4">
    <source>
        <dbReference type="Proteomes" id="UP000825002"/>
    </source>
</evidence>
<dbReference type="InterPro" id="IPR029058">
    <property type="entry name" value="AB_hydrolase_fold"/>
</dbReference>
<dbReference type="PANTHER" id="PTHR11005">
    <property type="entry name" value="LYSOSOMAL ACID LIPASE-RELATED"/>
    <property type="match status" value="1"/>
</dbReference>
<evidence type="ECO:0000259" key="2">
    <source>
        <dbReference type="Pfam" id="PF04083"/>
    </source>
</evidence>
<gene>
    <name evidence="3" type="ORF">GZH46_00204</name>
</gene>
<evidence type="ECO:0000256" key="1">
    <source>
        <dbReference type="SAM" id="SignalP"/>
    </source>
</evidence>
<dbReference type="Gene3D" id="3.40.50.1820">
    <property type="entry name" value="alpha/beta hydrolase"/>
    <property type="match status" value="1"/>
</dbReference>
<evidence type="ECO:0000313" key="3">
    <source>
        <dbReference type="EMBL" id="KAG9511225.1"/>
    </source>
</evidence>
<dbReference type="InterPro" id="IPR006693">
    <property type="entry name" value="AB_hydrolase_lipase"/>
</dbReference>
<organism evidence="3 4">
    <name type="scientific">Fragariocoptes setiger</name>
    <dbReference type="NCBI Taxonomy" id="1670756"/>
    <lineage>
        <taxon>Eukaryota</taxon>
        <taxon>Metazoa</taxon>
        <taxon>Ecdysozoa</taxon>
        <taxon>Arthropoda</taxon>
        <taxon>Chelicerata</taxon>
        <taxon>Arachnida</taxon>
        <taxon>Acari</taxon>
        <taxon>Acariformes</taxon>
        <taxon>Trombidiformes</taxon>
        <taxon>Prostigmata</taxon>
        <taxon>Eupodina</taxon>
        <taxon>Eriophyoidea</taxon>
        <taxon>Phytoptidae</taxon>
        <taxon>Fragariocoptes</taxon>
    </lineage>
</organism>
<accession>A0ABQ7SCT4</accession>
<sequence length="430" mass="49073">MNNRAILYIFLFFIITLEICTQSASSQVYERPDTCKTIETSKLHGYSIEEHTVMTGDNYALTLHRIVNPAVSKKMLGRPYVLLHGLLGTSGGWVTNINPSFKAHYQNTSEMFYNTMPKLAIKKLSDEKAMMAIVNNVTVSGEKISSSLAFSLANHGYDVWLANLRGNEYSWKNPQSPSFAEYWKFDVDDVAKYDLTGIFEYVKNKTEISTMGVVSYSVSSLTLMRMLKLFPLYALSLRPIILMAPTVFSGERDSVQKKALKMFDKYLAERDGPFPEMENGIAKSFFSKLKLFISSNPVMSPQSKLFVQDFSCGRTSRAFMKHLLNNMITSQQEINKFIDVPSEIRPRLRRGEVMHKTIMIVHSAKDGISTNEEVSQLRGALKEMVLTNYRIDGRFDHNDFLFDPRNHQLVNIPIVRMAIAFDFMTKILDE</sequence>
<proteinExistence type="predicted"/>
<feature type="chain" id="PRO_5046929996" evidence="1">
    <location>
        <begin position="27"/>
        <end position="430"/>
    </location>
</feature>
<reference evidence="3 4" key="1">
    <citation type="submission" date="2020-10" db="EMBL/GenBank/DDBJ databases">
        <authorList>
            <person name="Klimov P.B."/>
            <person name="Dyachkov S.M."/>
            <person name="Chetverikov P.E."/>
        </authorList>
    </citation>
    <scope>NUCLEOTIDE SEQUENCE [LARGE SCALE GENOMIC DNA]</scope>
    <source>
        <strain evidence="3">BMOC 18-1129-001#AD2665</strain>
        <tissue evidence="3">Entire mites</tissue>
    </source>
</reference>
<keyword evidence="1" id="KW-0732">Signal</keyword>
<keyword evidence="4" id="KW-1185">Reference proteome</keyword>
<dbReference type="EMBL" id="JAIFTH010000019">
    <property type="protein sequence ID" value="KAG9511225.1"/>
    <property type="molecule type" value="Genomic_DNA"/>
</dbReference>
<name>A0ABQ7SCT4_9ACAR</name>